<feature type="compositionally biased region" description="Low complexity" evidence="1">
    <location>
        <begin position="407"/>
        <end position="416"/>
    </location>
</feature>
<dbReference type="AlphaFoldDB" id="A0A8H5BJH0"/>
<feature type="region of interest" description="Disordered" evidence="1">
    <location>
        <begin position="105"/>
        <end position="131"/>
    </location>
</feature>
<keyword evidence="3" id="KW-1185">Reference proteome</keyword>
<organism evidence="2 3">
    <name type="scientific">Psilocybe cf. subviscida</name>
    <dbReference type="NCBI Taxonomy" id="2480587"/>
    <lineage>
        <taxon>Eukaryota</taxon>
        <taxon>Fungi</taxon>
        <taxon>Dikarya</taxon>
        <taxon>Basidiomycota</taxon>
        <taxon>Agaricomycotina</taxon>
        <taxon>Agaricomycetes</taxon>
        <taxon>Agaricomycetidae</taxon>
        <taxon>Agaricales</taxon>
        <taxon>Agaricineae</taxon>
        <taxon>Strophariaceae</taxon>
        <taxon>Psilocybe</taxon>
    </lineage>
</organism>
<feature type="compositionally biased region" description="Polar residues" evidence="1">
    <location>
        <begin position="429"/>
        <end position="449"/>
    </location>
</feature>
<proteinExistence type="predicted"/>
<protein>
    <submittedName>
        <fullName evidence="2">Uncharacterized protein</fullName>
    </submittedName>
</protein>
<dbReference type="Proteomes" id="UP000567179">
    <property type="component" value="Unassembled WGS sequence"/>
</dbReference>
<name>A0A8H5BJH0_9AGAR</name>
<comment type="caution">
    <text evidence="2">The sequence shown here is derived from an EMBL/GenBank/DDBJ whole genome shotgun (WGS) entry which is preliminary data.</text>
</comment>
<sequence length="1188" mass="130063">MSKQVENGLWIWSILERLGNSLYPSNGSKGSLNAAMLTEIDVGSSGAAMPAAPSAPHIPQHMQAVLNNASNVSAGGNIIFYLNDPSIPIGRSLETRRPPGSAVLQVGAASQPRAPVTNSAGLNRPTDPIPTPHTDRDIYVHYLVKKDKGYPLWIPSPNMSLPPEYRKSGVSVGDVGFLTLDGGFSFLFNILHEKTDAINKLMQLPDNLVTFTPNDVDQFKDANAGGLLAGELVLRVDSGDDRSKTVIQSSAAQAAALMLPEPVYVSRVRRLAHFKEYVYKHLPSWYSFAKRDLGLEIRNGELRVVSGCRKSAGFGIATVSNSAGASTELTFTVGDDDRGCKYHWHYRGHAETKAGPSLDENVDVLDFDGIRHQGPIINQCLFIETVDTALSQHEWEKIEIIVPVSASDSNPLSSSPSNPPTLYRGPILGSSNSNISPQGQGADTSHSQDTSALALHDDIRLWPSVFPSKRLFHPSDIISDFLLQAFPYAAAVCLSSDNWGPHMTDSVENVATLIDNVLLFNEICEDNGKFFIGMIYLKPSDFGVVIKYLEVAGPLAVQCLWQQWLDQHDLCLGSMELSENPNKALIPSFPVFVEIFLAQWNVILSPWMLTKIFPAYARPLKASIRTLELSRKDSDVSFVGRFTLAPLSEIYFAVAFRIAPDGNYALHGESFGDREMSLGLTGDGMPIGTLSRQMGGNFSFNLNSSQLLSFEAEMVARLLNLNSMPSLPVQGGLYNTDPYTSSVTIPYPVRKDQKRELGIRMADGRQSDIIETSLPEKTVLLGLVNEAAQLSPVAELHNAALLVLEIVTTIQDVEESNHQYEPLAKDAMEFVAFLWYFYQQSTHKDDWLSPDLREVVNELVTVLSNITKFLQEGTMSRMFTGIHFGNVDPVQAQEYREPLKSVMKKFERTSHLKLEMFQQVYRDGLHLSLPINNTGFETLSPTASHLHALGKSPTDFSMEPSGGTSSLVVLSSSLASSQPTFAVTSPRASDRPSVLFEGSTRTTERNRPGSLRDSTRRIFASFSNSQSTSVFPVNQYGALAVDNPHPAIDTLAAGKIPSGGITVFPRVHEDDTSPQPRDVYVDRLLKQRRGYPLWIPSPSWSLPTLNRTLGVSVGDVGVLTPEGGFDFIFNIFYGAAHPINAAVGVPDAFVPFSPAPGPADIRHFVEWNAGSFLADAPIVRVDDGTDPS</sequence>
<evidence type="ECO:0000313" key="3">
    <source>
        <dbReference type="Proteomes" id="UP000567179"/>
    </source>
</evidence>
<gene>
    <name evidence="2" type="ORF">D9619_011273</name>
</gene>
<dbReference type="EMBL" id="JAACJJ010000016">
    <property type="protein sequence ID" value="KAF5324228.1"/>
    <property type="molecule type" value="Genomic_DNA"/>
</dbReference>
<evidence type="ECO:0000256" key="1">
    <source>
        <dbReference type="SAM" id="MobiDB-lite"/>
    </source>
</evidence>
<feature type="region of interest" description="Disordered" evidence="1">
    <location>
        <begin position="407"/>
        <end position="449"/>
    </location>
</feature>
<dbReference type="OrthoDB" id="2688950at2759"/>
<evidence type="ECO:0000313" key="2">
    <source>
        <dbReference type="EMBL" id="KAF5324228.1"/>
    </source>
</evidence>
<reference evidence="2 3" key="1">
    <citation type="journal article" date="2020" name="ISME J.">
        <title>Uncovering the hidden diversity of litter-decomposition mechanisms in mushroom-forming fungi.</title>
        <authorList>
            <person name="Floudas D."/>
            <person name="Bentzer J."/>
            <person name="Ahren D."/>
            <person name="Johansson T."/>
            <person name="Persson P."/>
            <person name="Tunlid A."/>
        </authorList>
    </citation>
    <scope>NUCLEOTIDE SEQUENCE [LARGE SCALE GENOMIC DNA]</scope>
    <source>
        <strain evidence="2 3">CBS 101986</strain>
    </source>
</reference>
<accession>A0A8H5BJH0</accession>